<dbReference type="RefSeq" id="WP_155219169.1">
    <property type="nucleotide sequence ID" value="NZ_WNHB01000014.1"/>
</dbReference>
<comment type="caution">
    <text evidence="1">The sequence shown here is derived from an EMBL/GenBank/DDBJ whole genome shotgun (WGS) entry which is preliminary data.</text>
</comment>
<dbReference type="OrthoDB" id="2361695at2"/>
<name>A0A6N8CQ96_9BACI</name>
<protein>
    <submittedName>
        <fullName evidence="1">DUF1128 family protein</fullName>
    </submittedName>
</protein>
<evidence type="ECO:0000313" key="2">
    <source>
        <dbReference type="Proteomes" id="UP000440978"/>
    </source>
</evidence>
<proteinExistence type="predicted"/>
<dbReference type="InterPro" id="IPR009507">
    <property type="entry name" value="UPF0435"/>
</dbReference>
<organism evidence="1 2">
    <name type="scientific">Terrilactibacillus tamarindi</name>
    <dbReference type="NCBI Taxonomy" id="2599694"/>
    <lineage>
        <taxon>Bacteria</taxon>
        <taxon>Bacillati</taxon>
        <taxon>Bacillota</taxon>
        <taxon>Bacilli</taxon>
        <taxon>Bacillales</taxon>
        <taxon>Bacillaceae</taxon>
        <taxon>Terrilactibacillus</taxon>
    </lineage>
</organism>
<dbReference type="EMBL" id="WNHB01000014">
    <property type="protein sequence ID" value="MTT32304.1"/>
    <property type="molecule type" value="Genomic_DNA"/>
</dbReference>
<dbReference type="Pfam" id="PF06569">
    <property type="entry name" value="DUF1128"/>
    <property type="match status" value="1"/>
</dbReference>
<reference evidence="1 2" key="1">
    <citation type="submission" date="2019-11" db="EMBL/GenBank/DDBJ databases">
        <title>Terrilactibacillus tamarindus sp. nov. BCM23-1 isolated from bark of Tamarindus indica.</title>
        <authorList>
            <person name="Kingkaew E."/>
            <person name="Tanasupawat S."/>
        </authorList>
    </citation>
    <scope>NUCLEOTIDE SEQUENCE [LARGE SCALE GENOMIC DNA]</scope>
    <source>
        <strain evidence="1 2">BCM23-1</strain>
    </source>
</reference>
<dbReference type="Proteomes" id="UP000440978">
    <property type="component" value="Unassembled WGS sequence"/>
</dbReference>
<sequence length="73" mass="8665">MDSKIKSRENIEKMVNVIKKKIQLVNQDLLRAEDFSIEKYDELYDIYELINKKTSFSVSELEAILDELRGLRN</sequence>
<keyword evidence="2" id="KW-1185">Reference proteome</keyword>
<dbReference type="AlphaFoldDB" id="A0A6N8CQ96"/>
<gene>
    <name evidence="1" type="ORF">GMB86_09835</name>
</gene>
<evidence type="ECO:0000313" key="1">
    <source>
        <dbReference type="EMBL" id="MTT32304.1"/>
    </source>
</evidence>
<accession>A0A6N8CQ96</accession>